<dbReference type="PANTHER" id="PTHR21847:SF1">
    <property type="entry name" value="EF-HAND CALCIUM-BINDING DOMAIN-CONTAINING PROTEIN 10"/>
    <property type="match status" value="1"/>
</dbReference>
<dbReference type="RefSeq" id="XP_029348413.1">
    <property type="nucleotide sequence ID" value="XM_029492553.1"/>
</dbReference>
<evidence type="ECO:0008006" key="3">
    <source>
        <dbReference type="Google" id="ProtNLM"/>
    </source>
</evidence>
<dbReference type="EnsemblMetazoa" id="XM_029492553.1">
    <property type="protein sequence ID" value="XP_029348413.1"/>
    <property type="gene ID" value="LOC100575762"/>
</dbReference>
<reference evidence="2" key="1">
    <citation type="submission" date="2010-06" db="EMBL/GenBank/DDBJ databases">
        <authorList>
            <person name="Jiang H."/>
            <person name="Abraham K."/>
            <person name="Ali S."/>
            <person name="Alsbrooks S.L."/>
            <person name="Anim B.N."/>
            <person name="Anosike U.S."/>
            <person name="Attaway T."/>
            <person name="Bandaranaike D.P."/>
            <person name="Battles P.K."/>
            <person name="Bell S.N."/>
            <person name="Bell A.V."/>
            <person name="Beltran B."/>
            <person name="Bickham C."/>
            <person name="Bustamante Y."/>
            <person name="Caleb T."/>
            <person name="Canada A."/>
            <person name="Cardenas V."/>
            <person name="Carter K."/>
            <person name="Chacko J."/>
            <person name="Chandrabose M.N."/>
            <person name="Chavez D."/>
            <person name="Chavez A."/>
            <person name="Chen L."/>
            <person name="Chu H.-S."/>
            <person name="Claassen K.J."/>
            <person name="Cockrell R."/>
            <person name="Collins M."/>
            <person name="Cooper J.A."/>
            <person name="Cree A."/>
            <person name="Curry S.M."/>
            <person name="Da Y."/>
            <person name="Dao M.D."/>
            <person name="Das B."/>
            <person name="Davila M.-L."/>
            <person name="Davy-Carroll L."/>
            <person name="Denson S."/>
            <person name="Dinh H."/>
            <person name="Ebong V.E."/>
            <person name="Edwards J.R."/>
            <person name="Egan A."/>
            <person name="El-Daye J."/>
            <person name="Escobedo L."/>
            <person name="Fernandez S."/>
            <person name="Fernando P.R."/>
            <person name="Flagg N."/>
            <person name="Forbes L.D."/>
            <person name="Fowler R.G."/>
            <person name="Fu Q."/>
            <person name="Gabisi R.A."/>
            <person name="Ganer J."/>
            <person name="Garbino Pronczuk A."/>
            <person name="Garcia R.M."/>
            <person name="Garner T."/>
            <person name="Garrett T.E."/>
            <person name="Gonzalez D.A."/>
            <person name="Hamid H."/>
            <person name="Hawkins E.S."/>
            <person name="Hirani K."/>
            <person name="Hogues M.E."/>
            <person name="Hollins B."/>
            <person name="Hsiao C.-H."/>
            <person name="Jabil R."/>
            <person name="James M.L."/>
            <person name="Jhangiani S.N."/>
            <person name="Johnson B."/>
            <person name="Johnson Q."/>
            <person name="Joshi V."/>
            <person name="Kalu J.B."/>
            <person name="Kam C."/>
            <person name="Kashfia A."/>
            <person name="Keebler J."/>
            <person name="Kisamo H."/>
            <person name="Kovar C.L."/>
            <person name="Lago L.A."/>
            <person name="Lai C.-Y."/>
            <person name="Laidlaw J."/>
            <person name="Lara F."/>
            <person name="Le T.-K."/>
            <person name="Lee S.L."/>
            <person name="Legall F.H."/>
            <person name="Lemon S.J."/>
            <person name="Lewis L.R."/>
            <person name="Li B."/>
            <person name="Liu Y."/>
            <person name="Liu Y.-S."/>
            <person name="Lopez J."/>
            <person name="Lozado R.J."/>
            <person name="Lu J."/>
            <person name="Madu R.C."/>
            <person name="Maheshwari M."/>
            <person name="Maheshwari R."/>
            <person name="Malloy K."/>
            <person name="Martinez E."/>
            <person name="Mathew T."/>
            <person name="Mercado I.C."/>
            <person name="Mercado C."/>
            <person name="Meyer B."/>
            <person name="Montgomery K."/>
            <person name="Morgan M.B."/>
            <person name="Munidasa M."/>
            <person name="Nazareth L.V."/>
            <person name="Nelson J."/>
            <person name="Ng B.M."/>
            <person name="Nguyen N.B."/>
            <person name="Nguyen P.Q."/>
            <person name="Nguyen T."/>
            <person name="Obregon M."/>
            <person name="Okwuonu G.O."/>
            <person name="Onwere C.G."/>
            <person name="Orozco G."/>
            <person name="Parra A."/>
            <person name="Patel S."/>
            <person name="Patil S."/>
            <person name="Perez A."/>
            <person name="Perez Y."/>
            <person name="Pham C."/>
            <person name="Primus E.L."/>
            <person name="Pu L.-L."/>
            <person name="Puazo M."/>
            <person name="Qin X."/>
            <person name="Quiroz J.B."/>
            <person name="Reese J."/>
            <person name="Richards S."/>
            <person name="Rives C.M."/>
            <person name="Robberts R."/>
            <person name="Ruiz S.J."/>
            <person name="Ruiz M.J."/>
            <person name="Santibanez J."/>
            <person name="Schneider B.W."/>
            <person name="Sisson I."/>
            <person name="Smith M."/>
            <person name="Sodergren E."/>
            <person name="Song X.-Z."/>
            <person name="Song B.B."/>
            <person name="Summersgill H."/>
            <person name="Thelus R."/>
            <person name="Thornton R.D."/>
            <person name="Trejos Z.Y."/>
            <person name="Usmani K."/>
            <person name="Vattathil S."/>
            <person name="Villasana D."/>
            <person name="Walker D.L."/>
            <person name="Wang S."/>
            <person name="Wang K."/>
            <person name="White C.S."/>
            <person name="Williams A.C."/>
            <person name="Williamson J."/>
            <person name="Wilson K."/>
            <person name="Woghiren I.O."/>
            <person name="Woodworth J.R."/>
            <person name="Worley K.C."/>
            <person name="Wright R.A."/>
            <person name="Wu W."/>
            <person name="Young L."/>
            <person name="Zhang L."/>
            <person name="Zhang J."/>
            <person name="Zhu Y."/>
            <person name="Muzny D.M."/>
            <person name="Weinstock G."/>
            <person name="Gibbs R.A."/>
        </authorList>
    </citation>
    <scope>NUCLEOTIDE SEQUENCE [LARGE SCALE GENOMIC DNA]</scope>
    <source>
        <strain evidence="2">LSR1</strain>
    </source>
</reference>
<dbReference type="KEGG" id="api:100575762"/>
<protein>
    <recommendedName>
        <fullName evidence="3">EF-hand domain-containing protein</fullName>
    </recommendedName>
</protein>
<dbReference type="OrthoDB" id="10260455at2759"/>
<dbReference type="CDD" id="cd22975">
    <property type="entry name" value="DD_TEX55"/>
    <property type="match status" value="1"/>
</dbReference>
<organism evidence="1 2">
    <name type="scientific">Acyrthosiphon pisum</name>
    <name type="common">Pea aphid</name>
    <dbReference type="NCBI Taxonomy" id="7029"/>
    <lineage>
        <taxon>Eukaryota</taxon>
        <taxon>Metazoa</taxon>
        <taxon>Ecdysozoa</taxon>
        <taxon>Arthropoda</taxon>
        <taxon>Hexapoda</taxon>
        <taxon>Insecta</taxon>
        <taxon>Pterygota</taxon>
        <taxon>Neoptera</taxon>
        <taxon>Paraneoptera</taxon>
        <taxon>Hemiptera</taxon>
        <taxon>Sternorrhyncha</taxon>
        <taxon>Aphidomorpha</taxon>
        <taxon>Aphidoidea</taxon>
        <taxon>Aphididae</taxon>
        <taxon>Macrosiphini</taxon>
        <taxon>Acyrthosiphon</taxon>
    </lineage>
</organism>
<keyword evidence="2" id="KW-1185">Reference proteome</keyword>
<proteinExistence type="predicted"/>
<evidence type="ECO:0000313" key="2">
    <source>
        <dbReference type="Proteomes" id="UP000007819"/>
    </source>
</evidence>
<sequence length="125" mass="14499">MASSSWNDDKFVRNRSKTKADSYLEEKHIMSLVNHLTSTLLKHEPNDPVEFLVNQVEDMIQFRDHSGKPPILFSDDDLTNVFKGVDYLNSGTIDLSEYFRGEFKQLTGYFTLWRVKSLFVLSTCL</sequence>
<name>A0A8R2JVH0_ACYPI</name>
<dbReference type="AlphaFoldDB" id="A0A8R2JVH0"/>
<reference evidence="1" key="2">
    <citation type="submission" date="2022-06" db="UniProtKB">
        <authorList>
            <consortium name="EnsemblMetazoa"/>
        </authorList>
    </citation>
    <scope>IDENTIFICATION</scope>
</reference>
<dbReference type="InterPro" id="IPR048377">
    <property type="entry name" value="TEX55_DD"/>
</dbReference>
<accession>A0A8R2JVH0</accession>
<evidence type="ECO:0000313" key="1">
    <source>
        <dbReference type="EnsemblMetazoa" id="XP_029348413.1"/>
    </source>
</evidence>
<dbReference type="GeneID" id="100575762"/>
<dbReference type="PANTHER" id="PTHR21847">
    <property type="entry name" value="EF-HAND CALCIUM-BINDING DOMAIN-CONTAINING PROTEIN 10"/>
    <property type="match status" value="1"/>
</dbReference>
<dbReference type="Proteomes" id="UP000007819">
    <property type="component" value="Unassembled WGS sequence"/>
</dbReference>
<dbReference type="InterPro" id="IPR039879">
    <property type="entry name" value="EFC10"/>
</dbReference>